<organism evidence="2 3">
    <name type="scientific">Euphydryas editha</name>
    <name type="common">Edith's checkerspot</name>
    <dbReference type="NCBI Taxonomy" id="104508"/>
    <lineage>
        <taxon>Eukaryota</taxon>
        <taxon>Metazoa</taxon>
        <taxon>Ecdysozoa</taxon>
        <taxon>Arthropoda</taxon>
        <taxon>Hexapoda</taxon>
        <taxon>Insecta</taxon>
        <taxon>Pterygota</taxon>
        <taxon>Neoptera</taxon>
        <taxon>Endopterygota</taxon>
        <taxon>Lepidoptera</taxon>
        <taxon>Glossata</taxon>
        <taxon>Ditrysia</taxon>
        <taxon>Papilionoidea</taxon>
        <taxon>Nymphalidae</taxon>
        <taxon>Nymphalinae</taxon>
        <taxon>Euphydryas</taxon>
    </lineage>
</organism>
<dbReference type="PROSITE" id="PS50878">
    <property type="entry name" value="RT_POL"/>
    <property type="match status" value="1"/>
</dbReference>
<dbReference type="CDD" id="cd01650">
    <property type="entry name" value="RT_nLTR_like"/>
    <property type="match status" value="1"/>
</dbReference>
<name>A0AAU9VFM9_EUPED</name>
<feature type="domain" description="Reverse transcriptase" evidence="1">
    <location>
        <begin position="469"/>
        <end position="726"/>
    </location>
</feature>
<dbReference type="Gene3D" id="3.60.10.10">
    <property type="entry name" value="Endonuclease/exonuclease/phosphatase"/>
    <property type="match status" value="1"/>
</dbReference>
<dbReference type="GO" id="GO:0003824">
    <property type="term" value="F:catalytic activity"/>
    <property type="evidence" value="ECO:0007669"/>
    <property type="project" value="InterPro"/>
</dbReference>
<evidence type="ECO:0000313" key="3">
    <source>
        <dbReference type="Proteomes" id="UP001153954"/>
    </source>
</evidence>
<dbReference type="PANTHER" id="PTHR33332">
    <property type="entry name" value="REVERSE TRANSCRIPTASE DOMAIN-CONTAINING PROTEIN"/>
    <property type="match status" value="1"/>
</dbReference>
<dbReference type="InterPro" id="IPR043502">
    <property type="entry name" value="DNA/RNA_pol_sf"/>
</dbReference>
<dbReference type="InterPro" id="IPR005135">
    <property type="entry name" value="Endo/exonuclease/phosphatase"/>
</dbReference>
<dbReference type="InterPro" id="IPR036691">
    <property type="entry name" value="Endo/exonu/phosph_ase_sf"/>
</dbReference>
<proteinExistence type="predicted"/>
<evidence type="ECO:0000259" key="1">
    <source>
        <dbReference type="PROSITE" id="PS50878"/>
    </source>
</evidence>
<sequence length="948" mass="109325">MSGSRKLKIGFLKPGSLGSRHDEFIYAMDKHNVDLMAINETWLKQGEEGRAPHVPGYRLRHIPRPDSLRSRGGGVGYYIRNGLSARTHTHPTSPMVEQMWLSLKVSDKRIFLGTAYRPPWLSVRVFLDALTETICSLPGCDYTILVGDFNINYLNTTHHHTHMLEEFLTIHKMKQHTKEPTHFTSESETLLDLVCSNAKLDRVWVDYIPDLSHHALITFNINAIKDKIAVKKIVSRDIKNIDQSNIKEAIETIDWNSIAHITDVDSMVGVFTDSLLWVFDLLAPLKTKVIKQHKYPWITYNVRLMMRERDKAYKISRHTNNRSKIEYYRDMKRQVYHAINREKIAYFKTYIVANTQNPRLLWKHLKENINLKRKQEYNIPSHLKDPFQINRYFLDVPGNSDVSRETCSIYENNIRCVANFSLEPTNESVVSKILSSLHSNAVGVDGISLDMLLSIMPISVKIITKIVNTSIITNKFPAEWRTAIVKPIPKSDNVLELKDLRPISILPCISKVLERIVCDQVTKYLNSSNILPIKQSGFRKYHSTTTALADVIDNILAAQDIGEATILVLLDYSRAFDSINRSLLLAKLKYHGFCSNTISWFNSYLSERTQIVELKNDDGSTMRSTPAHVNRGVPQGSVIAPVLFALYCADIVENIKHCKYHIYADDIQIYISCNPNDTSSAVNKLNSDLARLSDWSKANALVLNPSKTKFMVLGTRKQIEKLSLNVVKIRIENEEIERVKNARNLGVIMEENLRFEQHIVNTVRNCFYRLKVLYRIRSFIPTYLRISLCETLVLSKLNYADAVIGPCLLSRTKNLIQKVQNACARYCYDIPPREHISPYLNNLKMLRMEHRRHLHLATLLFGVIQHRTPLYLYEKLQWARDKRNIHFTRTSADMLVTYTHRTAAFRGSFRYAATKCWNNLPPPIRTAETIIQYKSKLKFHLLNVQICN</sequence>
<evidence type="ECO:0000313" key="2">
    <source>
        <dbReference type="EMBL" id="CAH2109307.1"/>
    </source>
</evidence>
<dbReference type="Proteomes" id="UP001153954">
    <property type="component" value="Unassembled WGS sequence"/>
</dbReference>
<keyword evidence="3" id="KW-1185">Reference proteome</keyword>
<reference evidence="2" key="1">
    <citation type="submission" date="2022-03" db="EMBL/GenBank/DDBJ databases">
        <authorList>
            <person name="Tunstrom K."/>
        </authorList>
    </citation>
    <scope>NUCLEOTIDE SEQUENCE</scope>
</reference>
<accession>A0AAU9VFM9</accession>
<dbReference type="EMBL" id="CAKOGL010000088">
    <property type="protein sequence ID" value="CAH2109307.1"/>
    <property type="molecule type" value="Genomic_DNA"/>
</dbReference>
<gene>
    <name evidence="2" type="ORF">EEDITHA_LOCUS23160</name>
</gene>
<protein>
    <recommendedName>
        <fullName evidence="1">Reverse transcriptase domain-containing protein</fullName>
    </recommendedName>
</protein>
<dbReference type="InterPro" id="IPR000477">
    <property type="entry name" value="RT_dom"/>
</dbReference>
<dbReference type="SUPFAM" id="SSF56672">
    <property type="entry name" value="DNA/RNA polymerases"/>
    <property type="match status" value="1"/>
</dbReference>
<dbReference type="SUPFAM" id="SSF56219">
    <property type="entry name" value="DNase I-like"/>
    <property type="match status" value="1"/>
</dbReference>
<dbReference type="Pfam" id="PF00078">
    <property type="entry name" value="RVT_1"/>
    <property type="match status" value="1"/>
</dbReference>
<dbReference type="AlphaFoldDB" id="A0AAU9VFM9"/>
<dbReference type="Pfam" id="PF14529">
    <property type="entry name" value="Exo_endo_phos_2"/>
    <property type="match status" value="1"/>
</dbReference>
<dbReference type="GO" id="GO:0071897">
    <property type="term" value="P:DNA biosynthetic process"/>
    <property type="evidence" value="ECO:0007669"/>
    <property type="project" value="UniProtKB-ARBA"/>
</dbReference>
<comment type="caution">
    <text evidence="2">The sequence shown here is derived from an EMBL/GenBank/DDBJ whole genome shotgun (WGS) entry which is preliminary data.</text>
</comment>